<proteinExistence type="predicted"/>
<evidence type="ECO:0000313" key="1">
    <source>
        <dbReference type="EMBL" id="GLY79299.1"/>
    </source>
</evidence>
<reference evidence="1" key="1">
    <citation type="submission" date="2023-03" db="EMBL/GenBank/DDBJ databases">
        <title>Actinoallomurus iriomotensis NBRC 103681.</title>
        <authorList>
            <person name="Ichikawa N."/>
            <person name="Sato H."/>
            <person name="Tonouchi N."/>
        </authorList>
    </citation>
    <scope>NUCLEOTIDE SEQUENCE</scope>
    <source>
        <strain evidence="1">NBRC 103681</strain>
    </source>
</reference>
<accession>A0A9W6VTN0</accession>
<dbReference type="RefSeq" id="WP_285630528.1">
    <property type="nucleotide sequence ID" value="NZ_BSTJ01000011.1"/>
</dbReference>
<gene>
    <name evidence="1" type="ORF">Airi01_075660</name>
</gene>
<sequence>METVFVIYRSGGKDFRFDHDSYVFQHLVAVAVNEFRDEQAATAASLSPTEQ</sequence>
<comment type="caution">
    <text evidence="1">The sequence shown here is derived from an EMBL/GenBank/DDBJ whole genome shotgun (WGS) entry which is preliminary data.</text>
</comment>
<name>A0A9W6VTN0_9ACTN</name>
<protein>
    <submittedName>
        <fullName evidence="1">Uncharacterized protein</fullName>
    </submittedName>
</protein>
<organism evidence="1 2">
    <name type="scientific">Actinoallomurus iriomotensis</name>
    <dbReference type="NCBI Taxonomy" id="478107"/>
    <lineage>
        <taxon>Bacteria</taxon>
        <taxon>Bacillati</taxon>
        <taxon>Actinomycetota</taxon>
        <taxon>Actinomycetes</taxon>
        <taxon>Streptosporangiales</taxon>
        <taxon>Thermomonosporaceae</taxon>
        <taxon>Actinoallomurus</taxon>
    </lineage>
</organism>
<dbReference type="AlphaFoldDB" id="A0A9W6VTN0"/>
<evidence type="ECO:0000313" key="2">
    <source>
        <dbReference type="Proteomes" id="UP001165135"/>
    </source>
</evidence>
<dbReference type="EMBL" id="BSTJ01000011">
    <property type="protein sequence ID" value="GLY79299.1"/>
    <property type="molecule type" value="Genomic_DNA"/>
</dbReference>
<dbReference type="Proteomes" id="UP001165135">
    <property type="component" value="Unassembled WGS sequence"/>
</dbReference>